<name>A0A2G2XBM2_CAPBA</name>
<keyword evidence="3" id="KW-1185">Reference proteome</keyword>
<feature type="region of interest" description="Disordered" evidence="1">
    <location>
        <begin position="177"/>
        <end position="198"/>
    </location>
</feature>
<protein>
    <submittedName>
        <fullName evidence="2">Uncharacterized protein</fullName>
    </submittedName>
</protein>
<organism evidence="2 3">
    <name type="scientific">Capsicum baccatum</name>
    <name type="common">Peruvian pepper</name>
    <dbReference type="NCBI Taxonomy" id="33114"/>
    <lineage>
        <taxon>Eukaryota</taxon>
        <taxon>Viridiplantae</taxon>
        <taxon>Streptophyta</taxon>
        <taxon>Embryophyta</taxon>
        <taxon>Tracheophyta</taxon>
        <taxon>Spermatophyta</taxon>
        <taxon>Magnoliopsida</taxon>
        <taxon>eudicotyledons</taxon>
        <taxon>Gunneridae</taxon>
        <taxon>Pentapetalae</taxon>
        <taxon>asterids</taxon>
        <taxon>lamiids</taxon>
        <taxon>Solanales</taxon>
        <taxon>Solanaceae</taxon>
        <taxon>Solanoideae</taxon>
        <taxon>Capsiceae</taxon>
        <taxon>Capsicum</taxon>
    </lineage>
</organism>
<dbReference type="AlphaFoldDB" id="A0A2G2XBM2"/>
<comment type="caution">
    <text evidence="2">The sequence shown here is derived from an EMBL/GenBank/DDBJ whole genome shotgun (WGS) entry which is preliminary data.</text>
</comment>
<sequence length="382" mass="42565">MKEIRKAAVEKSKKAVGKSSRLSKKDDSGRPCLPKVVGIKVKYEKFMVGMFNKFVYNNIRPTYEEVQTLDLQMIEGFQLKEAESGFPPEIIVDYFDKRPAIDVQSQVDLDIQGFEEFSTVPPTEILKKAGLITDASTSHQTKKQKTVRFDSTTVEEQVFQKTPSFVSTRTVPIQKIASSSSERVHAEKKTPSSSLKSVCQDNSNKKWDDIKLFLQSYIFDEIDKSTDVYSADDPMDGHYFDLNRSPIQQQSQDIEGCSEDNATASLDAFVESVVNHNSDNTNVGTSTTVHVHNDYMDVEGVSADIWPAILECLVAAMENQKPDNDNVRTSNMQVDYSSTLSESTQVELDAILKVTAAPVDDVPIEEVPPAGLVVNQHDISDS</sequence>
<evidence type="ECO:0000256" key="1">
    <source>
        <dbReference type="SAM" id="MobiDB-lite"/>
    </source>
</evidence>
<gene>
    <name evidence="2" type="ORF">CQW23_03366</name>
</gene>
<reference evidence="2 3" key="1">
    <citation type="journal article" date="2017" name="Genome Biol.">
        <title>New reference genome sequences of hot pepper reveal the massive evolution of plant disease-resistance genes by retroduplication.</title>
        <authorList>
            <person name="Kim S."/>
            <person name="Park J."/>
            <person name="Yeom S.I."/>
            <person name="Kim Y.M."/>
            <person name="Seo E."/>
            <person name="Kim K.T."/>
            <person name="Kim M.S."/>
            <person name="Lee J.M."/>
            <person name="Cheong K."/>
            <person name="Shin H.S."/>
            <person name="Kim S.B."/>
            <person name="Han K."/>
            <person name="Lee J."/>
            <person name="Park M."/>
            <person name="Lee H.A."/>
            <person name="Lee H.Y."/>
            <person name="Lee Y."/>
            <person name="Oh S."/>
            <person name="Lee J.H."/>
            <person name="Choi E."/>
            <person name="Choi E."/>
            <person name="Lee S.E."/>
            <person name="Jeon J."/>
            <person name="Kim H."/>
            <person name="Choi G."/>
            <person name="Song H."/>
            <person name="Lee J."/>
            <person name="Lee S.C."/>
            <person name="Kwon J.K."/>
            <person name="Lee H.Y."/>
            <person name="Koo N."/>
            <person name="Hong Y."/>
            <person name="Kim R.W."/>
            <person name="Kang W.H."/>
            <person name="Huh J.H."/>
            <person name="Kang B.C."/>
            <person name="Yang T.J."/>
            <person name="Lee Y.H."/>
            <person name="Bennetzen J.L."/>
            <person name="Choi D."/>
        </authorList>
    </citation>
    <scope>NUCLEOTIDE SEQUENCE [LARGE SCALE GENOMIC DNA]</scope>
    <source>
        <strain evidence="3">cv. PBC81</strain>
    </source>
</reference>
<dbReference type="EMBL" id="MLFT02000002">
    <property type="protein sequence ID" value="PHT54880.1"/>
    <property type="molecule type" value="Genomic_DNA"/>
</dbReference>
<feature type="compositionally biased region" description="Basic and acidic residues" evidence="1">
    <location>
        <begin position="1"/>
        <end position="13"/>
    </location>
</feature>
<dbReference type="Proteomes" id="UP000224567">
    <property type="component" value="Unassembled WGS sequence"/>
</dbReference>
<feature type="region of interest" description="Disordered" evidence="1">
    <location>
        <begin position="1"/>
        <end position="29"/>
    </location>
</feature>
<evidence type="ECO:0000313" key="3">
    <source>
        <dbReference type="Proteomes" id="UP000224567"/>
    </source>
</evidence>
<reference evidence="3" key="2">
    <citation type="journal article" date="2017" name="J. Anim. Genet.">
        <title>Multiple reference genome sequences of hot pepper reveal the massive evolution of plant disease resistance genes by retroduplication.</title>
        <authorList>
            <person name="Kim S."/>
            <person name="Park J."/>
            <person name="Yeom S.-I."/>
            <person name="Kim Y.-M."/>
            <person name="Seo E."/>
            <person name="Kim K.-T."/>
            <person name="Kim M.-S."/>
            <person name="Lee J.M."/>
            <person name="Cheong K."/>
            <person name="Shin H.-S."/>
            <person name="Kim S.-B."/>
            <person name="Han K."/>
            <person name="Lee J."/>
            <person name="Park M."/>
            <person name="Lee H.-A."/>
            <person name="Lee H.-Y."/>
            <person name="Lee Y."/>
            <person name="Oh S."/>
            <person name="Lee J.H."/>
            <person name="Choi E."/>
            <person name="Choi E."/>
            <person name="Lee S.E."/>
            <person name="Jeon J."/>
            <person name="Kim H."/>
            <person name="Choi G."/>
            <person name="Song H."/>
            <person name="Lee J."/>
            <person name="Lee S.-C."/>
            <person name="Kwon J.-K."/>
            <person name="Lee H.-Y."/>
            <person name="Koo N."/>
            <person name="Hong Y."/>
            <person name="Kim R.W."/>
            <person name="Kang W.-H."/>
            <person name="Huh J.H."/>
            <person name="Kang B.-C."/>
            <person name="Yang T.-J."/>
            <person name="Lee Y.-H."/>
            <person name="Bennetzen J.L."/>
            <person name="Choi D."/>
        </authorList>
    </citation>
    <scope>NUCLEOTIDE SEQUENCE [LARGE SCALE GENOMIC DNA]</scope>
    <source>
        <strain evidence="3">cv. PBC81</strain>
    </source>
</reference>
<dbReference type="OrthoDB" id="1325152at2759"/>
<proteinExistence type="predicted"/>
<evidence type="ECO:0000313" key="2">
    <source>
        <dbReference type="EMBL" id="PHT54880.1"/>
    </source>
</evidence>
<accession>A0A2G2XBM2</accession>